<reference evidence="1" key="1">
    <citation type="submission" date="2014-09" db="EMBL/GenBank/DDBJ databases">
        <authorList>
            <person name="Magalhaes I.L.F."/>
            <person name="Oliveira U."/>
            <person name="Santos F.R."/>
            <person name="Vidigal T.H.D.A."/>
            <person name="Brescovit A.D."/>
            <person name="Santos A.J."/>
        </authorList>
    </citation>
    <scope>NUCLEOTIDE SEQUENCE</scope>
    <source>
        <tissue evidence="1">Shoot tissue taken approximately 20 cm above the soil surface</tissue>
    </source>
</reference>
<dbReference type="AlphaFoldDB" id="A0A0A9GNC7"/>
<reference evidence="1" key="2">
    <citation type="journal article" date="2015" name="Data Brief">
        <title>Shoot transcriptome of the giant reed, Arundo donax.</title>
        <authorList>
            <person name="Barrero R.A."/>
            <person name="Guerrero F.D."/>
            <person name="Moolhuijzen P."/>
            <person name="Goolsby J.A."/>
            <person name="Tidwell J."/>
            <person name="Bellgard S.E."/>
            <person name="Bellgard M.I."/>
        </authorList>
    </citation>
    <scope>NUCLEOTIDE SEQUENCE</scope>
    <source>
        <tissue evidence="1">Shoot tissue taken approximately 20 cm above the soil surface</tissue>
    </source>
</reference>
<sequence length="49" mass="5756">MVCFLPQNLLPFLLTDAHSVAYCQILFPPRAEFLACDIHLSKHWYCHDH</sequence>
<dbReference type="EMBL" id="GBRH01175748">
    <property type="protein sequence ID" value="JAE22148.1"/>
    <property type="molecule type" value="Transcribed_RNA"/>
</dbReference>
<accession>A0A0A9GNC7</accession>
<protein>
    <submittedName>
        <fullName evidence="1">Uncharacterized protein</fullName>
    </submittedName>
</protein>
<evidence type="ECO:0000313" key="1">
    <source>
        <dbReference type="EMBL" id="JAE22148.1"/>
    </source>
</evidence>
<proteinExistence type="predicted"/>
<name>A0A0A9GNC7_ARUDO</name>
<organism evidence="1">
    <name type="scientific">Arundo donax</name>
    <name type="common">Giant reed</name>
    <name type="synonym">Donax arundinaceus</name>
    <dbReference type="NCBI Taxonomy" id="35708"/>
    <lineage>
        <taxon>Eukaryota</taxon>
        <taxon>Viridiplantae</taxon>
        <taxon>Streptophyta</taxon>
        <taxon>Embryophyta</taxon>
        <taxon>Tracheophyta</taxon>
        <taxon>Spermatophyta</taxon>
        <taxon>Magnoliopsida</taxon>
        <taxon>Liliopsida</taxon>
        <taxon>Poales</taxon>
        <taxon>Poaceae</taxon>
        <taxon>PACMAD clade</taxon>
        <taxon>Arundinoideae</taxon>
        <taxon>Arundineae</taxon>
        <taxon>Arundo</taxon>
    </lineage>
</organism>